<evidence type="ECO:0000256" key="1">
    <source>
        <dbReference type="SAM" id="MobiDB-lite"/>
    </source>
</evidence>
<protein>
    <recommendedName>
        <fullName evidence="4">Phage protein</fullName>
    </recommendedName>
</protein>
<dbReference type="Proteomes" id="UP000016702">
    <property type="component" value="Chromosome"/>
</dbReference>
<accession>A0ABN5UKU5</accession>
<dbReference type="EMBL" id="AP013070">
    <property type="protein sequence ID" value="BAN54202.1"/>
    <property type="molecule type" value="Genomic_DNA"/>
</dbReference>
<feature type="compositionally biased region" description="Basic and acidic residues" evidence="1">
    <location>
        <begin position="53"/>
        <end position="66"/>
    </location>
</feature>
<evidence type="ECO:0000313" key="2">
    <source>
        <dbReference type="EMBL" id="BAN54202.1"/>
    </source>
</evidence>
<proteinExistence type="predicted"/>
<feature type="compositionally biased region" description="Low complexity" evidence="1">
    <location>
        <begin position="96"/>
        <end position="107"/>
    </location>
</feature>
<dbReference type="GeneID" id="45523870"/>
<dbReference type="RefSeq" id="WP_016499426.1">
    <property type="nucleotide sequence ID" value="NC_021505.1"/>
</dbReference>
<feature type="region of interest" description="Disordered" evidence="1">
    <location>
        <begin position="266"/>
        <end position="303"/>
    </location>
</feature>
<reference evidence="2 3" key="1">
    <citation type="journal article" date="2014" name="Genome Announc.">
        <title>The Complete Genome Sequence of Pseudomonas putida NBRC 14164T Confirms High Intraspecies Variation.</title>
        <authorList>
            <person name="Ohji S."/>
            <person name="Yamazoe A."/>
            <person name="Hosoyama A."/>
            <person name="Tsuchikane K."/>
            <person name="Ezaki T."/>
            <person name="Fujita N."/>
        </authorList>
    </citation>
    <scope>NUCLEOTIDE SEQUENCE [LARGE SCALE GENOMIC DNA]</scope>
    <source>
        <strain evidence="2 3">NBRC 14164</strain>
    </source>
</reference>
<feature type="region of interest" description="Disordered" evidence="1">
    <location>
        <begin position="1"/>
        <end position="107"/>
    </location>
</feature>
<gene>
    <name evidence="2" type="ORF">PP4_23490</name>
</gene>
<sequence>MSDSIQVEPIDGPDEDVPVDGIAAVLTDSVGIPNDAGPDTPVPEADATAVEEYDAHAQQRDEHLSDDGQEDEQGPQGKQQQRVPLGALQEERRARQAAQEQARQLQAQLAQLQAQQDQFRAMQQQLAAQQQAQQIPAFEDDPEGHVAAKFQQIEQHIVGQQQAAVQRAQFEQAAAQVGQELQEMAPQVVAIEQEFAATHSDYHDAYAHLNAEVDRRIAQQHPHASPAEHAFAKQIALLAFVKDSQAKGLNPAQLIYGKAQELGYQAQHRAPAPARRQAPTSLSTLAADGKAPDQRGHLSASQVSNMSNEDFDALWSQMAADARTPGFGL</sequence>
<keyword evidence="3" id="KW-1185">Reference proteome</keyword>
<evidence type="ECO:0000313" key="3">
    <source>
        <dbReference type="Proteomes" id="UP000016702"/>
    </source>
</evidence>
<evidence type="ECO:0008006" key="4">
    <source>
        <dbReference type="Google" id="ProtNLM"/>
    </source>
</evidence>
<organism evidence="2 3">
    <name type="scientific">Pseudomonas putida NBRC 14164</name>
    <dbReference type="NCBI Taxonomy" id="1211579"/>
    <lineage>
        <taxon>Bacteria</taxon>
        <taxon>Pseudomonadati</taxon>
        <taxon>Pseudomonadota</taxon>
        <taxon>Gammaproteobacteria</taxon>
        <taxon>Pseudomonadales</taxon>
        <taxon>Pseudomonadaceae</taxon>
        <taxon>Pseudomonas</taxon>
    </lineage>
</organism>
<feature type="compositionally biased region" description="Low complexity" evidence="1">
    <location>
        <begin position="266"/>
        <end position="279"/>
    </location>
</feature>
<name>A0ABN5UKU5_PSEPU</name>